<name>A0ABD3NZG7_9STRA</name>
<feature type="region of interest" description="Disordered" evidence="1">
    <location>
        <begin position="361"/>
        <end position="393"/>
    </location>
</feature>
<dbReference type="InterPro" id="IPR036865">
    <property type="entry name" value="CRAL-TRIO_dom_sf"/>
</dbReference>
<dbReference type="SUPFAM" id="SSF46938">
    <property type="entry name" value="CRAL/TRIO N-terminal domain"/>
    <property type="match status" value="1"/>
</dbReference>
<organism evidence="2 3">
    <name type="scientific">Cyclotella cryptica</name>
    <dbReference type="NCBI Taxonomy" id="29204"/>
    <lineage>
        <taxon>Eukaryota</taxon>
        <taxon>Sar</taxon>
        <taxon>Stramenopiles</taxon>
        <taxon>Ochrophyta</taxon>
        <taxon>Bacillariophyta</taxon>
        <taxon>Coscinodiscophyceae</taxon>
        <taxon>Thalassiosirophycidae</taxon>
        <taxon>Stephanodiscales</taxon>
        <taxon>Stephanodiscaceae</taxon>
        <taxon>Cyclotella</taxon>
    </lineage>
</organism>
<dbReference type="Gene3D" id="3.40.525.10">
    <property type="entry name" value="CRAL-TRIO lipid binding domain"/>
    <property type="match status" value="1"/>
</dbReference>
<comment type="caution">
    <text evidence="2">The sequence shown here is derived from an EMBL/GenBank/DDBJ whole genome shotgun (WGS) entry which is preliminary data.</text>
</comment>
<accession>A0ABD3NZG7</accession>
<dbReference type="Proteomes" id="UP001516023">
    <property type="component" value="Unassembled WGS sequence"/>
</dbReference>
<evidence type="ECO:0008006" key="4">
    <source>
        <dbReference type="Google" id="ProtNLM"/>
    </source>
</evidence>
<evidence type="ECO:0000256" key="1">
    <source>
        <dbReference type="SAM" id="MobiDB-lite"/>
    </source>
</evidence>
<keyword evidence="3" id="KW-1185">Reference proteome</keyword>
<proteinExistence type="predicted"/>
<dbReference type="AlphaFoldDB" id="A0ABD3NZG7"/>
<protein>
    <recommendedName>
        <fullName evidence="4">CRAL-TRIO domain-containing protein</fullName>
    </recommendedName>
</protein>
<feature type="compositionally biased region" description="Polar residues" evidence="1">
    <location>
        <begin position="361"/>
        <end position="382"/>
    </location>
</feature>
<evidence type="ECO:0000313" key="3">
    <source>
        <dbReference type="Proteomes" id="UP001516023"/>
    </source>
</evidence>
<evidence type="ECO:0000313" key="2">
    <source>
        <dbReference type="EMBL" id="KAL3780573.1"/>
    </source>
</evidence>
<reference evidence="2 3" key="1">
    <citation type="journal article" date="2020" name="G3 (Bethesda)">
        <title>Improved Reference Genome for Cyclotella cryptica CCMP332, a Model for Cell Wall Morphogenesis, Salinity Adaptation, and Lipid Production in Diatoms (Bacillariophyta).</title>
        <authorList>
            <person name="Roberts W.R."/>
            <person name="Downey K.M."/>
            <person name="Ruck E.C."/>
            <person name="Traller J.C."/>
            <person name="Alverson A.J."/>
        </authorList>
    </citation>
    <scope>NUCLEOTIDE SEQUENCE [LARGE SCALE GENOMIC DNA]</scope>
    <source>
        <strain evidence="2 3">CCMP332</strain>
    </source>
</reference>
<dbReference type="SUPFAM" id="SSF52087">
    <property type="entry name" value="CRAL/TRIO domain"/>
    <property type="match status" value="1"/>
</dbReference>
<gene>
    <name evidence="2" type="ORF">HJC23_004165</name>
</gene>
<dbReference type="EMBL" id="JABMIG020000345">
    <property type="protein sequence ID" value="KAL3780573.1"/>
    <property type="molecule type" value="Genomic_DNA"/>
</dbReference>
<dbReference type="InterPro" id="IPR036273">
    <property type="entry name" value="CRAL/TRIO_N_dom_sf"/>
</dbReference>
<sequence>MSSLNSNLFQMQISDGTASDAGGGRDFTQREIDALHKMKEEISNIPHSKKSVLVHVQRTNPALVDDHKLLNFLETESFDAKLASQRLARYWEARLKLFGPDNCFLPMTLTGAMRDSIEAVNLGYLTLLPCTDKAGRPIMYCVTRKLTREYYGLGQVRVWWYLIHLLMENPIAIKRGFVVLSNAKDSSMKYMLRKRLHVPHTLEDMPLLGSLARFDLTRECLPHDLGGTLILPRNPIIQAWTIDEGGKVHLDYYRNYDNNPIIDRSGCTETTQISYSNVTSSGEPSAQPTHNIQPCDSAVACLMKQTNASVLPVAAIISGISSSSKVTPLSPSVGTAIPCVGNRIDEDSLCIRRSPGGCGKSLSSIQTKSETSAAATSVNEANYPSHPGRTGDPRMNRAVQAKLENPDMPLITALVLGGFVFPGLDESDGRLGSVTDTDNVTGKWNLPTKKSAVEKIKDRKTEERKDIMTVSDLKRYYDFPSYPDDKKL</sequence>